<proteinExistence type="predicted"/>
<dbReference type="GO" id="GO:0015074">
    <property type="term" value="P:DNA integration"/>
    <property type="evidence" value="ECO:0007669"/>
    <property type="project" value="InterPro"/>
</dbReference>
<reference evidence="2 3" key="1">
    <citation type="submission" date="2019-08" db="EMBL/GenBank/DDBJ databases">
        <title>In-depth cultivation of the pig gut microbiome towards novel bacterial diversity and tailored functional studies.</title>
        <authorList>
            <person name="Wylensek D."/>
            <person name="Hitch T.C.A."/>
            <person name="Clavel T."/>
        </authorList>
    </citation>
    <scope>NUCLEOTIDE SEQUENCE [LARGE SCALE GENOMIC DNA]</scope>
    <source>
        <strain evidence="2 3">SM-530-WT-4B</strain>
    </source>
</reference>
<accession>A0A6L5YCF5</accession>
<evidence type="ECO:0000313" key="3">
    <source>
        <dbReference type="Proteomes" id="UP000473699"/>
    </source>
</evidence>
<protein>
    <submittedName>
        <fullName evidence="2">IS3 family transposase</fullName>
    </submittedName>
</protein>
<keyword evidence="3" id="KW-1185">Reference proteome</keyword>
<evidence type="ECO:0000313" key="2">
    <source>
        <dbReference type="EMBL" id="MST55738.1"/>
    </source>
</evidence>
<dbReference type="InterPro" id="IPR001584">
    <property type="entry name" value="Integrase_cat-core"/>
</dbReference>
<sequence>MRCIMAVRKNIHPLRLSQRPLKITSTAIKNYIHYYNKERIQIKTKWMPPVKYRIASISRSSEQ</sequence>
<organism evidence="2 3">
    <name type="scientific">Pyramidobacter porci</name>
    <dbReference type="NCBI Taxonomy" id="2605789"/>
    <lineage>
        <taxon>Bacteria</taxon>
        <taxon>Thermotogati</taxon>
        <taxon>Synergistota</taxon>
        <taxon>Synergistia</taxon>
        <taxon>Synergistales</taxon>
        <taxon>Dethiosulfovibrionaceae</taxon>
        <taxon>Pyramidobacter</taxon>
    </lineage>
</organism>
<dbReference type="Pfam" id="PF13333">
    <property type="entry name" value="rve_2"/>
    <property type="match status" value="1"/>
</dbReference>
<dbReference type="Proteomes" id="UP000473699">
    <property type="component" value="Unassembled WGS sequence"/>
</dbReference>
<gene>
    <name evidence="2" type="ORF">FYJ74_06790</name>
</gene>
<dbReference type="RefSeq" id="WP_154528830.1">
    <property type="nucleotide sequence ID" value="NZ_VUNH01000006.1"/>
</dbReference>
<feature type="domain" description="Integrase catalytic" evidence="1">
    <location>
        <begin position="21"/>
        <end position="56"/>
    </location>
</feature>
<name>A0A6L5YCF5_9BACT</name>
<comment type="caution">
    <text evidence="2">The sequence shown here is derived from an EMBL/GenBank/DDBJ whole genome shotgun (WGS) entry which is preliminary data.</text>
</comment>
<dbReference type="EMBL" id="VUNH01000006">
    <property type="protein sequence ID" value="MST55738.1"/>
    <property type="molecule type" value="Genomic_DNA"/>
</dbReference>
<dbReference type="AlphaFoldDB" id="A0A6L5YCF5"/>
<evidence type="ECO:0000259" key="1">
    <source>
        <dbReference type="Pfam" id="PF13333"/>
    </source>
</evidence>